<protein>
    <submittedName>
        <fullName evidence="2">Type IX secretion system membrane protein PorP/SprF</fullName>
    </submittedName>
</protein>
<dbReference type="Proteomes" id="UP000295706">
    <property type="component" value="Unassembled WGS sequence"/>
</dbReference>
<dbReference type="OrthoDB" id="978914at2"/>
<feature type="region of interest" description="Disordered" evidence="1">
    <location>
        <begin position="99"/>
        <end position="119"/>
    </location>
</feature>
<proteinExistence type="predicted"/>
<accession>A0A4R4K3J8</accession>
<evidence type="ECO:0000256" key="1">
    <source>
        <dbReference type="SAM" id="MobiDB-lite"/>
    </source>
</evidence>
<evidence type="ECO:0000313" key="3">
    <source>
        <dbReference type="Proteomes" id="UP000295706"/>
    </source>
</evidence>
<comment type="caution">
    <text evidence="2">The sequence shown here is derived from an EMBL/GenBank/DDBJ whole genome shotgun (WGS) entry which is preliminary data.</text>
</comment>
<evidence type="ECO:0000313" key="2">
    <source>
        <dbReference type="EMBL" id="TDB61763.1"/>
    </source>
</evidence>
<dbReference type="InterPro" id="IPR019861">
    <property type="entry name" value="PorP/SprF_Bacteroidetes"/>
</dbReference>
<name>A0A4R4K3J8_9BACT</name>
<gene>
    <name evidence="2" type="ORF">EZE20_18615</name>
</gene>
<dbReference type="EMBL" id="SMJU01000013">
    <property type="protein sequence ID" value="TDB61763.1"/>
    <property type="molecule type" value="Genomic_DNA"/>
</dbReference>
<sequence length="355" mass="38991">MCTCMKRVTKGIIDYIYQKRAGMRVKALLLFGWLVGQTVWAQQLPQGSLYSQNPFVVNPALTGAYDFADVRIQYRRQWQGLDDAPNTAFLTAHTPIGYGDKTNRRTRSPRYSVPTSTQPLPPAGSWRWGVGAVLMADQTGPTERNSAQLTAAAHLSLPNQWIVSAGIGGGILQYSLRFDRIQTGTPSDPILPDGQVSLLKPYVTVGLLARKGNFWGGVSVLSPKALSLAYAVPSGEISSQLLPHTFVTAAYRFALGEQWAVIPQLWLKRVGKAPVSVDAQVRIQAYERLWAGFNYRFQDSAGATLGMALSPAISLNYAYDYPLSAIRVATAGSHELMLAFKFNNRTAIYCPPMGW</sequence>
<dbReference type="NCBIfam" id="TIGR03519">
    <property type="entry name" value="T9SS_PorP_fam"/>
    <property type="match status" value="1"/>
</dbReference>
<dbReference type="AlphaFoldDB" id="A0A4R4K3J8"/>
<organism evidence="2 3">
    <name type="scientific">Arundinibacter roseus</name>
    <dbReference type="NCBI Taxonomy" id="2070510"/>
    <lineage>
        <taxon>Bacteria</taxon>
        <taxon>Pseudomonadati</taxon>
        <taxon>Bacteroidota</taxon>
        <taxon>Cytophagia</taxon>
        <taxon>Cytophagales</taxon>
        <taxon>Spirosomataceae</taxon>
        <taxon>Arundinibacter</taxon>
    </lineage>
</organism>
<reference evidence="2 3" key="1">
    <citation type="submission" date="2019-02" db="EMBL/GenBank/DDBJ databases">
        <title>Arundinibacter roseus gen. nov., sp. nov., a new member of the family Cytophagaceae.</title>
        <authorList>
            <person name="Szuroczki S."/>
            <person name="Khayer B."/>
            <person name="Sproer C."/>
            <person name="Toumi M."/>
            <person name="Szabo A."/>
            <person name="Felfoldi T."/>
            <person name="Schumann P."/>
            <person name="Toth E."/>
        </authorList>
    </citation>
    <scope>NUCLEOTIDE SEQUENCE [LARGE SCALE GENOMIC DNA]</scope>
    <source>
        <strain evidence="2 3">DMA-k-7a</strain>
    </source>
</reference>
<dbReference type="Pfam" id="PF11751">
    <property type="entry name" value="PorP_SprF"/>
    <property type="match status" value="1"/>
</dbReference>
<keyword evidence="3" id="KW-1185">Reference proteome</keyword>